<reference evidence="2" key="1">
    <citation type="journal article" date="2021" name="Syst. Appl. Microbiol.">
        <title>Roseomonas hellenica sp. nov., isolated from roots of wild-growing Alkanna tinctoria.</title>
        <authorList>
            <person name="Rat A."/>
            <person name="Naranjo H.D."/>
            <person name="Lebbe L."/>
            <person name="Cnockaert M."/>
            <person name="Krigas N."/>
            <person name="Grigoriadou K."/>
            <person name="Maloupa E."/>
            <person name="Willems A."/>
        </authorList>
    </citation>
    <scope>NUCLEOTIDE SEQUENCE [LARGE SCALE GENOMIC DNA]</scope>
    <source>
        <strain evidence="2">LMG 31523</strain>
    </source>
</reference>
<dbReference type="EMBL" id="JAAGBB010000025">
    <property type="protein sequence ID" value="MBR0666662.1"/>
    <property type="molecule type" value="Genomic_DNA"/>
</dbReference>
<protein>
    <submittedName>
        <fullName evidence="1">Uncharacterized protein</fullName>
    </submittedName>
</protein>
<evidence type="ECO:0000313" key="1">
    <source>
        <dbReference type="EMBL" id="MBR0666662.1"/>
    </source>
</evidence>
<name>A0ABS5F291_9PROT</name>
<organism evidence="1 2">
    <name type="scientific">Plastoroseomonas hellenica</name>
    <dbReference type="NCBI Taxonomy" id="2687306"/>
    <lineage>
        <taxon>Bacteria</taxon>
        <taxon>Pseudomonadati</taxon>
        <taxon>Pseudomonadota</taxon>
        <taxon>Alphaproteobacteria</taxon>
        <taxon>Acetobacterales</taxon>
        <taxon>Acetobacteraceae</taxon>
        <taxon>Plastoroseomonas</taxon>
    </lineage>
</organism>
<comment type="caution">
    <text evidence="1">The sequence shown here is derived from an EMBL/GenBank/DDBJ whole genome shotgun (WGS) entry which is preliminary data.</text>
</comment>
<gene>
    <name evidence="1" type="ORF">GXW71_20050</name>
</gene>
<proteinExistence type="predicted"/>
<evidence type="ECO:0000313" key="2">
    <source>
        <dbReference type="Proteomes" id="UP001196870"/>
    </source>
</evidence>
<accession>A0ABS5F291</accession>
<sequence length="298" mass="31446">MPTIAYQSFNANSSSTHGLASISNQTFTRNTNAHATEQGHQALVLPHYSSDLTTPVQGPAHLRPVESLSGPPTVTTFGAQVSLAFQNFYRSLGAMPDIMVVGELDTSHPDFTGMVGGPGISTTAHPAKKACQSFTAISQNAVASGISLLQDGEGYVVYAVGDLTVVFVHVPNRIATNASETVKFYLNIAGSLNGKSKVIDLIIGDTNQPSFNFSAQVLNQAFGTNAYVNASSQADIVRFDSWNVPAGGTNSVGTKVYDIAVYRSDINTLRQGPVYISQSSGAVTVTDHCGLAVTIERK</sequence>
<dbReference type="RefSeq" id="WP_211854392.1">
    <property type="nucleotide sequence ID" value="NZ_JAAGBB010000025.1"/>
</dbReference>
<keyword evidence="2" id="KW-1185">Reference proteome</keyword>
<dbReference type="Proteomes" id="UP001196870">
    <property type="component" value="Unassembled WGS sequence"/>
</dbReference>